<dbReference type="PANTHER" id="PTHR43794">
    <property type="entry name" value="AMINOHYDROLASE SSNA-RELATED"/>
    <property type="match status" value="1"/>
</dbReference>
<dbReference type="PANTHER" id="PTHR43794:SF11">
    <property type="entry name" value="AMIDOHYDROLASE-RELATED DOMAIN-CONTAINING PROTEIN"/>
    <property type="match status" value="1"/>
</dbReference>
<proteinExistence type="predicted"/>
<dbReference type="SUPFAM" id="SSF51338">
    <property type="entry name" value="Composite domain of metallo-dependent hydrolases"/>
    <property type="match status" value="1"/>
</dbReference>
<dbReference type="InterPro" id="IPR032466">
    <property type="entry name" value="Metal_Hydrolase"/>
</dbReference>
<dbReference type="Gene3D" id="3.20.20.140">
    <property type="entry name" value="Metal-dependent hydrolases"/>
    <property type="match status" value="1"/>
</dbReference>
<evidence type="ECO:0000313" key="3">
    <source>
        <dbReference type="EMBL" id="AXX91546.1"/>
    </source>
</evidence>
<dbReference type="AlphaFoldDB" id="A0A2G1DFF6"/>
<evidence type="ECO:0000313" key="6">
    <source>
        <dbReference type="Proteomes" id="UP000262712"/>
    </source>
</evidence>
<dbReference type="Pfam" id="PF01979">
    <property type="entry name" value="Amidohydro_1"/>
    <property type="match status" value="1"/>
</dbReference>
<gene>
    <name evidence="3" type="ORF">AMOL_0531</name>
    <name evidence="4" type="ORF">CPU12_11795</name>
</gene>
<dbReference type="InterPro" id="IPR011059">
    <property type="entry name" value="Metal-dep_hydrolase_composite"/>
</dbReference>
<feature type="domain" description="Amidohydrolase-related" evidence="2">
    <location>
        <begin position="56"/>
        <end position="405"/>
    </location>
</feature>
<keyword evidence="1 4" id="KW-0378">Hydrolase</keyword>
<dbReference type="SUPFAM" id="SSF51556">
    <property type="entry name" value="Metallo-dependent hydrolases"/>
    <property type="match status" value="1"/>
</dbReference>
<dbReference type="InterPro" id="IPR050287">
    <property type="entry name" value="MTA/SAH_deaminase"/>
</dbReference>
<dbReference type="Gene3D" id="2.30.40.10">
    <property type="entry name" value="Urease, subunit C, domain 1"/>
    <property type="match status" value="1"/>
</dbReference>
<dbReference type="Proteomes" id="UP000221222">
    <property type="component" value="Unassembled WGS sequence"/>
</dbReference>
<accession>A0A2G1DFF6</accession>
<sequence>MKLISAKWVITCDENSSIIENGAIVYDKKIIQIDTLEKIQENYPNLQPLILEENSVLMPGLINTHVHLEFSSNSTTLKYGNFMLWLNSVIGSRDELIQKATTNLIEKKLDKMKKSGTTTIGAISSYGFDMQACLNSPINTVFFNEVIGSKADMIDTLFADFKSRLEESKKNKNSSFFPAIAIHSPYSVHPILIRETLNIAKNENLPVSAHFLESIEEYDWLHKDEGGFTDFFKNFLGQEKAVTRPMNFLNQFEGIKNLSFTHCVEASNEDLKKIKSLNAIINHCVTSNRILNNTKLDLSRIDDTDFAIGTDGLSSNNSLSMFDEMRNVLMMHTDFEINSFAKKILKASTSNASRALGLNKGILQNGKDADIIAINLPDKLKHKEDIATHIILHTKYVKKTIIGGEDV</sequence>
<dbReference type="RefSeq" id="WP_099343328.1">
    <property type="nucleotide sequence ID" value="NZ_CP032098.1"/>
</dbReference>
<evidence type="ECO:0000259" key="2">
    <source>
        <dbReference type="Pfam" id="PF01979"/>
    </source>
</evidence>
<dbReference type="EMBL" id="CP032098">
    <property type="protein sequence ID" value="AXX91546.1"/>
    <property type="molecule type" value="Genomic_DNA"/>
</dbReference>
<reference evidence="3 6" key="2">
    <citation type="submission" date="2018-08" db="EMBL/GenBank/DDBJ databases">
        <title>Complete genome of the Arcobacter molluscorum type strain LMG 25693.</title>
        <authorList>
            <person name="Miller W.G."/>
            <person name="Yee E."/>
            <person name="Bono J.L."/>
        </authorList>
    </citation>
    <scope>NUCLEOTIDE SEQUENCE [LARGE SCALE GENOMIC DNA]</scope>
    <source>
        <strain evidence="3 6">CECT 7696</strain>
    </source>
</reference>
<dbReference type="EMBL" id="NXFY01000022">
    <property type="protein sequence ID" value="PHO17184.1"/>
    <property type="molecule type" value="Genomic_DNA"/>
</dbReference>
<evidence type="ECO:0000313" key="4">
    <source>
        <dbReference type="EMBL" id="PHO17184.1"/>
    </source>
</evidence>
<keyword evidence="5" id="KW-1185">Reference proteome</keyword>
<dbReference type="NCBIfam" id="NF006269">
    <property type="entry name" value="PRK08418.1"/>
    <property type="match status" value="1"/>
</dbReference>
<dbReference type="Proteomes" id="UP000262712">
    <property type="component" value="Chromosome"/>
</dbReference>
<dbReference type="KEGG" id="amol:AMOL_0531"/>
<reference evidence="4 5" key="1">
    <citation type="submission" date="2017-09" db="EMBL/GenBank/DDBJ databases">
        <title>Arcobacter canalis sp. nov., a new species isolated from a water canal contaminated with urban sewage.</title>
        <authorList>
            <person name="Perez-Cataluna A."/>
            <person name="Salas-Masso N."/>
            <person name="Figueras M.J."/>
        </authorList>
    </citation>
    <scope>NUCLEOTIDE SEQUENCE [LARGE SCALE GENOMIC DNA]</scope>
    <source>
        <strain evidence="4 5">F98-3</strain>
    </source>
</reference>
<evidence type="ECO:0000256" key="1">
    <source>
        <dbReference type="ARBA" id="ARBA00022801"/>
    </source>
</evidence>
<organism evidence="4 5">
    <name type="scientific">Malaciobacter molluscorum LMG 25693</name>
    <dbReference type="NCBI Taxonomy" id="870501"/>
    <lineage>
        <taxon>Bacteria</taxon>
        <taxon>Pseudomonadati</taxon>
        <taxon>Campylobacterota</taxon>
        <taxon>Epsilonproteobacteria</taxon>
        <taxon>Campylobacterales</taxon>
        <taxon>Arcobacteraceae</taxon>
        <taxon>Malaciobacter</taxon>
    </lineage>
</organism>
<dbReference type="GO" id="GO:0016810">
    <property type="term" value="F:hydrolase activity, acting on carbon-nitrogen (but not peptide) bonds"/>
    <property type="evidence" value="ECO:0007669"/>
    <property type="project" value="InterPro"/>
</dbReference>
<protein>
    <submittedName>
        <fullName evidence="4">Chlorohydrolase</fullName>
    </submittedName>
    <submittedName>
        <fullName evidence="3">Metallo-dependent hydrolase, subgroup D</fullName>
    </submittedName>
</protein>
<evidence type="ECO:0000313" key="5">
    <source>
        <dbReference type="Proteomes" id="UP000221222"/>
    </source>
</evidence>
<name>A0A2G1DFF6_9BACT</name>
<dbReference type="InterPro" id="IPR006680">
    <property type="entry name" value="Amidohydro-rel"/>
</dbReference>